<gene>
    <name evidence="8" type="primary">uraD</name>
    <name evidence="8" type="ORF">soil367_16880</name>
</gene>
<dbReference type="Pfam" id="PF09349">
    <property type="entry name" value="OHCU_decarbox"/>
    <property type="match status" value="1"/>
</dbReference>
<feature type="domain" description="Oxo-4-hydroxy-4-carboxy-5-ureidoimidazoline decarboxylase" evidence="7">
    <location>
        <begin position="7"/>
        <end position="163"/>
    </location>
</feature>
<dbReference type="PANTHER" id="PTHR43466:SF1">
    <property type="entry name" value="2-OXO-4-HYDROXY-4-CARBOXY-5-UREIDOIMIDAZOLINE DECARBOXYLASE-RELATED"/>
    <property type="match status" value="1"/>
</dbReference>
<protein>
    <recommendedName>
        <fullName evidence="3">2-oxo-4-hydroxy-4-carboxy-5-ureidoimidazoline decarboxylase</fullName>
        <ecNumber evidence="3">4.1.1.97</ecNumber>
    </recommendedName>
</protein>
<evidence type="ECO:0000313" key="9">
    <source>
        <dbReference type="Proteomes" id="UP000298049"/>
    </source>
</evidence>
<dbReference type="EMBL" id="CP031093">
    <property type="protein sequence ID" value="QCF27463.1"/>
    <property type="molecule type" value="Genomic_DNA"/>
</dbReference>
<dbReference type="GO" id="GO:0019628">
    <property type="term" value="P:urate catabolic process"/>
    <property type="evidence" value="ECO:0007669"/>
    <property type="project" value="TreeGrafter"/>
</dbReference>
<comment type="pathway">
    <text evidence="2">Purine metabolism; urate degradation; (S)-allantoin from urate: step 3/3.</text>
</comment>
<dbReference type="Proteomes" id="UP000298049">
    <property type="component" value="Chromosome"/>
</dbReference>
<accession>A0A4P7XKV7</accession>
<evidence type="ECO:0000256" key="5">
    <source>
        <dbReference type="ARBA" id="ARBA00022793"/>
    </source>
</evidence>
<evidence type="ECO:0000256" key="4">
    <source>
        <dbReference type="ARBA" id="ARBA00022631"/>
    </source>
</evidence>
<dbReference type="NCBIfam" id="TIGR03180">
    <property type="entry name" value="UraD_2"/>
    <property type="match status" value="1"/>
</dbReference>
<evidence type="ECO:0000256" key="1">
    <source>
        <dbReference type="ARBA" id="ARBA00001163"/>
    </source>
</evidence>
<keyword evidence="5" id="KW-0210">Decarboxylase</keyword>
<evidence type="ECO:0000256" key="2">
    <source>
        <dbReference type="ARBA" id="ARBA00004754"/>
    </source>
</evidence>
<dbReference type="RefSeq" id="WP_136550174.1">
    <property type="nucleotide sequence ID" value="NZ_CP031093.1"/>
</dbReference>
<organism evidence="8 9">
    <name type="scientific">Hydrocarboniclastica marina</name>
    <dbReference type="NCBI Taxonomy" id="2259620"/>
    <lineage>
        <taxon>Bacteria</taxon>
        <taxon>Pseudomonadati</taxon>
        <taxon>Pseudomonadota</taxon>
        <taxon>Gammaproteobacteria</taxon>
        <taxon>Alteromonadales</taxon>
        <taxon>Alteromonadaceae</taxon>
        <taxon>Hydrocarboniclastica</taxon>
    </lineage>
</organism>
<dbReference type="SUPFAM" id="SSF158694">
    <property type="entry name" value="UraD-Like"/>
    <property type="match status" value="1"/>
</dbReference>
<dbReference type="InterPro" id="IPR017595">
    <property type="entry name" value="OHCU_decarboxylase-2"/>
</dbReference>
<dbReference type="InterPro" id="IPR036778">
    <property type="entry name" value="OHCU_decarboxylase_sf"/>
</dbReference>
<evidence type="ECO:0000313" key="8">
    <source>
        <dbReference type="EMBL" id="QCF27463.1"/>
    </source>
</evidence>
<evidence type="ECO:0000256" key="3">
    <source>
        <dbReference type="ARBA" id="ARBA00012257"/>
    </source>
</evidence>
<dbReference type="GO" id="GO:0051997">
    <property type="term" value="F:2-oxo-4-hydroxy-4-carboxy-5-ureidoimidazoline decarboxylase activity"/>
    <property type="evidence" value="ECO:0007669"/>
    <property type="project" value="UniProtKB-EC"/>
</dbReference>
<sequence length="166" mass="18659">MSLEELNDLPERHAKEAFHNCCAAGTWVRGMVDGRPYSNPTAMLNQSHALWPSLTEEDWLQAFEAHPRIGDIDSLRQKYASTRSLASGEQAGARQAPEELLQRLKVQNDAYLEKFGFIFIVCATGKSAEEMLTLLETRLANSRKMELGNAAREQAKIAELRLEKLV</sequence>
<dbReference type="PANTHER" id="PTHR43466">
    <property type="entry name" value="2-OXO-4-HYDROXY-4-CARBOXY-5-UREIDOIMIDAZOLINE DECARBOXYLASE-RELATED"/>
    <property type="match status" value="1"/>
</dbReference>
<keyword evidence="4" id="KW-0659">Purine metabolism</keyword>
<evidence type="ECO:0000256" key="6">
    <source>
        <dbReference type="ARBA" id="ARBA00023239"/>
    </source>
</evidence>
<keyword evidence="9" id="KW-1185">Reference proteome</keyword>
<dbReference type="Gene3D" id="1.10.3330.10">
    <property type="entry name" value="Oxo-4-hydroxy-4-carboxy-5-ureidoimidazoline decarboxylase"/>
    <property type="match status" value="1"/>
</dbReference>
<keyword evidence="6 8" id="KW-0456">Lyase</keyword>
<dbReference type="OrthoDB" id="9800909at2"/>
<proteinExistence type="predicted"/>
<name>A0A4P7XKV7_9ALTE</name>
<comment type="catalytic activity">
    <reaction evidence="1">
        <text>5-hydroxy-2-oxo-4-ureido-2,5-dihydro-1H-imidazole-5-carboxylate + H(+) = (S)-allantoin + CO2</text>
        <dbReference type="Rhea" id="RHEA:26301"/>
        <dbReference type="ChEBI" id="CHEBI:15378"/>
        <dbReference type="ChEBI" id="CHEBI:15678"/>
        <dbReference type="ChEBI" id="CHEBI:16526"/>
        <dbReference type="ChEBI" id="CHEBI:58639"/>
        <dbReference type="EC" id="4.1.1.97"/>
    </reaction>
</comment>
<dbReference type="AlphaFoldDB" id="A0A4P7XKV7"/>
<reference evidence="8 9" key="1">
    <citation type="submission" date="2018-07" db="EMBL/GenBank/DDBJ databases">
        <title>Marsedoiliclastica nanhaica gen. nov. sp. nov., a novel marine hydrocarbonoclastic bacterium isolated from an in-situ enriched hydrocarbon-degrading consortium in deep-sea sediment.</title>
        <authorList>
            <person name="Dong C."/>
            <person name="Ma T."/>
            <person name="Liu R."/>
            <person name="Shao Z."/>
        </authorList>
    </citation>
    <scope>NUCLEOTIDE SEQUENCE [LARGE SCALE GENOMIC DNA]</scope>
    <source>
        <strain evidence="9">soil36-7</strain>
    </source>
</reference>
<evidence type="ECO:0000259" key="7">
    <source>
        <dbReference type="Pfam" id="PF09349"/>
    </source>
</evidence>
<dbReference type="KEGG" id="hmi:soil367_16880"/>
<dbReference type="InterPro" id="IPR018020">
    <property type="entry name" value="OHCU_decarboxylase"/>
</dbReference>
<dbReference type="NCBIfam" id="NF010372">
    <property type="entry name" value="PRK13798.1"/>
    <property type="match status" value="1"/>
</dbReference>
<dbReference type="GO" id="GO:0006144">
    <property type="term" value="P:purine nucleobase metabolic process"/>
    <property type="evidence" value="ECO:0007669"/>
    <property type="project" value="UniProtKB-KW"/>
</dbReference>
<dbReference type="EC" id="4.1.1.97" evidence="3"/>